<dbReference type="AlphaFoldDB" id="A0A194QEY0"/>
<sequence length="606" mass="68711">MKLYVIKVEEDRLLRASSLVTLKRGSGKAPSALGHLKPAVILCAYAAEEVEKKNEMTDLEQMESQDKRQTQEGSQDQYRSGRKQEQVAPVQENPEEDKSSGSGQTEEYRPGQVFSLNAQELLELQPERKAPLANNQQLQQLQQLYNPQQEHQQNLQQSLQQSLQQNLQQGLQQNIQPFYYLDPQLAGQVSLQPSHTVIARPHYTSNGGEASVGAALSVSDSGSATAHPFDQELLALFSQARQEDDRQQIYTQQILPQALGQQYQQVERYVTKPSKKPTKLRPKIQVVPTQASTAPQQYLIETTNVQSQAPALQYRPIQSQRTGQTLRYIPLQVAQQAISQPLYERPESQGLKIVPAPNLQNLQPQTQGNYVFVPQYQQPEPAQQKQYKFVDTQRQTIQNVRQEQPRIAVERPLAYLKRFPEPEKTRTVKIYNQSGLEGLSAVPQAGQNEQYYIRPLYRQNEQRPRYDLSALALRSFEQARAAESTKSPLSTIYVHKNTAPKKVSRPSVRIESQREQSASSEYPIEQGRALEYQRPQLPPPKNNKAYTPEEFQALVAAGYSVTPIPVGNVGEQPAQSRSSVEAIQIPQRRVYTKRNQYLPLRSDEAP</sequence>
<feature type="region of interest" description="Disordered" evidence="1">
    <location>
        <begin position="55"/>
        <end position="108"/>
    </location>
</feature>
<evidence type="ECO:0000256" key="1">
    <source>
        <dbReference type="SAM" id="MobiDB-lite"/>
    </source>
</evidence>
<evidence type="ECO:0000313" key="2">
    <source>
        <dbReference type="EMBL" id="KPJ03505.1"/>
    </source>
</evidence>
<organism evidence="2 3">
    <name type="scientific">Papilio xuthus</name>
    <name type="common">Asian swallowtail butterfly</name>
    <dbReference type="NCBI Taxonomy" id="66420"/>
    <lineage>
        <taxon>Eukaryota</taxon>
        <taxon>Metazoa</taxon>
        <taxon>Ecdysozoa</taxon>
        <taxon>Arthropoda</taxon>
        <taxon>Hexapoda</taxon>
        <taxon>Insecta</taxon>
        <taxon>Pterygota</taxon>
        <taxon>Neoptera</taxon>
        <taxon>Endopterygota</taxon>
        <taxon>Lepidoptera</taxon>
        <taxon>Glossata</taxon>
        <taxon>Ditrysia</taxon>
        <taxon>Papilionoidea</taxon>
        <taxon>Papilionidae</taxon>
        <taxon>Papilioninae</taxon>
        <taxon>Papilio</taxon>
    </lineage>
</organism>
<protein>
    <submittedName>
        <fullName evidence="2">Uncharacterized protein</fullName>
    </submittedName>
</protein>
<accession>A0A194QEY0</accession>
<reference evidence="2 3" key="1">
    <citation type="journal article" date="2015" name="Nat. Commun.">
        <title>Outbred genome sequencing and CRISPR/Cas9 gene editing in butterflies.</title>
        <authorList>
            <person name="Li X."/>
            <person name="Fan D."/>
            <person name="Zhang W."/>
            <person name="Liu G."/>
            <person name="Zhang L."/>
            <person name="Zhao L."/>
            <person name="Fang X."/>
            <person name="Chen L."/>
            <person name="Dong Y."/>
            <person name="Chen Y."/>
            <person name="Ding Y."/>
            <person name="Zhao R."/>
            <person name="Feng M."/>
            <person name="Zhu Y."/>
            <person name="Feng Y."/>
            <person name="Jiang X."/>
            <person name="Zhu D."/>
            <person name="Xiang H."/>
            <person name="Feng X."/>
            <person name="Li S."/>
            <person name="Wang J."/>
            <person name="Zhang G."/>
            <person name="Kronforst M.R."/>
            <person name="Wang W."/>
        </authorList>
    </citation>
    <scope>NUCLEOTIDE SEQUENCE [LARGE SCALE GENOMIC DNA]</scope>
    <source>
        <strain evidence="2">Ya'a_city_454_Px</strain>
        <tissue evidence="2">Whole body</tissue>
    </source>
</reference>
<feature type="region of interest" description="Disordered" evidence="1">
    <location>
        <begin position="498"/>
        <end position="527"/>
    </location>
</feature>
<dbReference type="EMBL" id="KQ459167">
    <property type="protein sequence ID" value="KPJ03505.1"/>
    <property type="molecule type" value="Genomic_DNA"/>
</dbReference>
<dbReference type="Proteomes" id="UP000053268">
    <property type="component" value="Unassembled WGS sequence"/>
</dbReference>
<evidence type="ECO:0000313" key="3">
    <source>
        <dbReference type="Proteomes" id="UP000053268"/>
    </source>
</evidence>
<keyword evidence="3" id="KW-1185">Reference proteome</keyword>
<name>A0A194QEY0_PAPXU</name>
<proteinExistence type="predicted"/>
<gene>
    <name evidence="2" type="ORF">RR46_03571</name>
</gene>